<organism evidence="1">
    <name type="scientific">Sesamum radiatum</name>
    <name type="common">Black benniseed</name>
    <dbReference type="NCBI Taxonomy" id="300843"/>
    <lineage>
        <taxon>Eukaryota</taxon>
        <taxon>Viridiplantae</taxon>
        <taxon>Streptophyta</taxon>
        <taxon>Embryophyta</taxon>
        <taxon>Tracheophyta</taxon>
        <taxon>Spermatophyta</taxon>
        <taxon>Magnoliopsida</taxon>
        <taxon>eudicotyledons</taxon>
        <taxon>Gunneridae</taxon>
        <taxon>Pentapetalae</taxon>
        <taxon>asterids</taxon>
        <taxon>lamiids</taxon>
        <taxon>Lamiales</taxon>
        <taxon>Pedaliaceae</taxon>
        <taxon>Sesamum</taxon>
    </lineage>
</organism>
<dbReference type="EMBL" id="JACGWJ010000025">
    <property type="protein sequence ID" value="KAL0316796.1"/>
    <property type="molecule type" value="Genomic_DNA"/>
</dbReference>
<protein>
    <submittedName>
        <fullName evidence="1">Uncharacterized protein</fullName>
    </submittedName>
</protein>
<comment type="caution">
    <text evidence="1">The sequence shown here is derived from an EMBL/GenBank/DDBJ whole genome shotgun (WGS) entry which is preliminary data.</text>
</comment>
<reference evidence="1" key="1">
    <citation type="submission" date="2020-06" db="EMBL/GenBank/DDBJ databases">
        <authorList>
            <person name="Li T."/>
            <person name="Hu X."/>
            <person name="Zhang T."/>
            <person name="Song X."/>
            <person name="Zhang H."/>
            <person name="Dai N."/>
            <person name="Sheng W."/>
            <person name="Hou X."/>
            <person name="Wei L."/>
        </authorList>
    </citation>
    <scope>NUCLEOTIDE SEQUENCE</scope>
    <source>
        <strain evidence="1">G02</strain>
        <tissue evidence="1">Leaf</tissue>
    </source>
</reference>
<evidence type="ECO:0000313" key="1">
    <source>
        <dbReference type="EMBL" id="KAL0316796.1"/>
    </source>
</evidence>
<sequence length="155" mass="17783">MDTLDMIFEAEHTIEQTDTMYSICSSFIGTKKSMLHVGMQSLILICDRNIIIILSSSKRGYGETYVKDHTNVEILLRMFVKLWRDTREFVTKTINCDKYANYQSSENHGQMGLHIVETQSTHFCRIKAFKSPVYHLGTAAASFMVGTLQQLLVKF</sequence>
<proteinExistence type="predicted"/>
<name>A0AAW2LGF4_SESRA</name>
<dbReference type="AlphaFoldDB" id="A0AAW2LGF4"/>
<gene>
    <name evidence="1" type="ORF">Sradi_5557800</name>
</gene>
<reference evidence="1" key="2">
    <citation type="journal article" date="2024" name="Plant">
        <title>Genomic evolution and insights into agronomic trait innovations of Sesamum species.</title>
        <authorList>
            <person name="Miao H."/>
            <person name="Wang L."/>
            <person name="Qu L."/>
            <person name="Liu H."/>
            <person name="Sun Y."/>
            <person name="Le M."/>
            <person name="Wang Q."/>
            <person name="Wei S."/>
            <person name="Zheng Y."/>
            <person name="Lin W."/>
            <person name="Duan Y."/>
            <person name="Cao H."/>
            <person name="Xiong S."/>
            <person name="Wang X."/>
            <person name="Wei L."/>
            <person name="Li C."/>
            <person name="Ma Q."/>
            <person name="Ju M."/>
            <person name="Zhao R."/>
            <person name="Li G."/>
            <person name="Mu C."/>
            <person name="Tian Q."/>
            <person name="Mei H."/>
            <person name="Zhang T."/>
            <person name="Gao T."/>
            <person name="Zhang H."/>
        </authorList>
    </citation>
    <scope>NUCLEOTIDE SEQUENCE</scope>
    <source>
        <strain evidence="1">G02</strain>
    </source>
</reference>
<accession>A0AAW2LGF4</accession>